<protein>
    <submittedName>
        <fullName evidence="4">ATPase</fullName>
    </submittedName>
</protein>
<evidence type="ECO:0000313" key="5">
    <source>
        <dbReference type="Proteomes" id="UP000292003"/>
    </source>
</evidence>
<keyword evidence="2" id="KW-0067">ATP-binding</keyword>
<dbReference type="SUPFAM" id="SSF52540">
    <property type="entry name" value="P-loop containing nucleoside triphosphate hydrolases"/>
    <property type="match status" value="1"/>
</dbReference>
<feature type="domain" description="Orc1-like AAA ATPase" evidence="3">
    <location>
        <begin position="2"/>
        <end position="132"/>
    </location>
</feature>
<dbReference type="GO" id="GO:0005737">
    <property type="term" value="C:cytoplasm"/>
    <property type="evidence" value="ECO:0007669"/>
    <property type="project" value="TreeGrafter"/>
</dbReference>
<evidence type="ECO:0000256" key="1">
    <source>
        <dbReference type="ARBA" id="ARBA00022741"/>
    </source>
</evidence>
<comment type="caution">
    <text evidence="4">The sequence shown here is derived from an EMBL/GenBank/DDBJ whole genome shotgun (WGS) entry which is preliminary data.</text>
</comment>
<dbReference type="InterPro" id="IPR027417">
    <property type="entry name" value="P-loop_NTPase"/>
</dbReference>
<name>A0A4Q7J3K1_9PSEU</name>
<dbReference type="OrthoDB" id="134712at2"/>
<dbReference type="RefSeq" id="WP_130478030.1">
    <property type="nucleotide sequence ID" value="NZ_SFCC01000013.1"/>
</dbReference>
<keyword evidence="1" id="KW-0547">Nucleotide-binding</keyword>
<sequence length="966" mass="101079">MLIGRDRPVAQLRARIATTAGGLVLIGGEAGIGKSALVAEVTAGAAVPVVNAACWSGGAPDLWPWRQVVRTLSPGSTALGEPGFALGEAVTSLLTAAAPLVVVVEDLHWADDASLRLLEFVVQHTRHDRVLVLGTYRDGEAGAGLTPLLATAFPVPLTGLDRAGVAELVREVTGFSPGEDTVDVISRRSGGNPFFVEQLARLWQGGSALGSIPPGARAVVERRLSRLPAATVDVLRTAALLGGEFTAPLLAAVTGTGPAALDAAVAARLVVELPGDRYAFVHDLVRESLHNGLDAAARHAAVVRAAEADPTLAVLPTERAAHALAAGTALPPGDVVRQLVAAAEDAAGRLAPAEAARHYRHALDRVPADALDRHAALGVELGSALHSAGDFDGSRNALRTAMAAARRTGDPAVLARTALTLLLLDKRGPVEADQEAFIQHAHARLGGGDHAAPPAGRPHRLDPAARELSDSAVELARRTGDGDELEFALLSRLASVWGLGTAAERLAVTDELLTLTGQPARVAPWRIGALLELGDPRYLAEHRAFTAAAGSGPAAHRHDAAVTETLVAAFTGRFDDARAAADTARELGEQPHFDRDHLWGLQRWSIALRQGRTGEAVGLLAGLRADPPAFLPLLEGMSAVAAGDLPGALSRLAELSVAGDDIPRWLAPLWLRLRAETAALSGDPGLCAAVREQVAPFSGQWAVTATVVVDGPVDGWLARLDAAEGEWDAAVGRWSTVVAAADRLGALPWAVEARDGLAAALTARGGPGDDAAAESLRAAASRIAHDCGMSPASPPTFRFTGEVWELGFGGRTAHLPDAKGLRDLHTLLGQPGRDIPAVRLAGGARPPGADPVLDERARAAYRRRLAELDSDIEAATGRGADERAAGLDRERQALLDELRTATGLGGRPRRLGDDAERARKAVTNRIHDTLRRLDSQHPELARHLRESVTTGTACRYQPATPLSWRR</sequence>
<dbReference type="EMBL" id="SFCC01000013">
    <property type="protein sequence ID" value="RZQ61216.1"/>
    <property type="molecule type" value="Genomic_DNA"/>
</dbReference>
<proteinExistence type="predicted"/>
<organism evidence="4 5">
    <name type="scientific">Amycolatopsis suaedae</name>
    <dbReference type="NCBI Taxonomy" id="2510978"/>
    <lineage>
        <taxon>Bacteria</taxon>
        <taxon>Bacillati</taxon>
        <taxon>Actinomycetota</taxon>
        <taxon>Actinomycetes</taxon>
        <taxon>Pseudonocardiales</taxon>
        <taxon>Pseudonocardiaceae</taxon>
        <taxon>Amycolatopsis</taxon>
    </lineage>
</organism>
<dbReference type="InterPro" id="IPR041664">
    <property type="entry name" value="AAA_16"/>
</dbReference>
<gene>
    <name evidence="4" type="ORF">EWH70_25430</name>
</gene>
<accession>A0A4Q7J3K1</accession>
<dbReference type="PANTHER" id="PTHR16305">
    <property type="entry name" value="TESTICULAR SOLUBLE ADENYLYL CYCLASE"/>
    <property type="match status" value="1"/>
</dbReference>
<evidence type="ECO:0000256" key="2">
    <source>
        <dbReference type="ARBA" id="ARBA00022840"/>
    </source>
</evidence>
<dbReference type="GO" id="GO:0005524">
    <property type="term" value="F:ATP binding"/>
    <property type="evidence" value="ECO:0007669"/>
    <property type="project" value="UniProtKB-KW"/>
</dbReference>
<dbReference type="AlphaFoldDB" id="A0A4Q7J3K1"/>
<dbReference type="Pfam" id="PF13191">
    <property type="entry name" value="AAA_16"/>
    <property type="match status" value="1"/>
</dbReference>
<evidence type="ECO:0000259" key="3">
    <source>
        <dbReference type="Pfam" id="PF13191"/>
    </source>
</evidence>
<reference evidence="4 5" key="1">
    <citation type="submission" date="2019-02" db="EMBL/GenBank/DDBJ databases">
        <title>Draft genome sequence of Amycolatopsis sp. 8-3EHSu isolated from roots of Suaeda maritima.</title>
        <authorList>
            <person name="Duangmal K."/>
            <person name="Chantavorakit T."/>
        </authorList>
    </citation>
    <scope>NUCLEOTIDE SEQUENCE [LARGE SCALE GENOMIC DNA]</scope>
    <source>
        <strain evidence="4 5">8-3EHSu</strain>
    </source>
</reference>
<evidence type="ECO:0000313" key="4">
    <source>
        <dbReference type="EMBL" id="RZQ61216.1"/>
    </source>
</evidence>
<dbReference type="Proteomes" id="UP000292003">
    <property type="component" value="Unassembled WGS sequence"/>
</dbReference>
<dbReference type="GO" id="GO:0004016">
    <property type="term" value="F:adenylate cyclase activity"/>
    <property type="evidence" value="ECO:0007669"/>
    <property type="project" value="TreeGrafter"/>
</dbReference>
<dbReference type="PANTHER" id="PTHR16305:SF35">
    <property type="entry name" value="TRANSCRIPTIONAL ACTIVATOR DOMAIN"/>
    <property type="match status" value="1"/>
</dbReference>
<keyword evidence="5" id="KW-1185">Reference proteome</keyword>